<dbReference type="RefSeq" id="WP_106193638.1">
    <property type="nucleotide sequence ID" value="NZ_PVTF01000014.1"/>
</dbReference>
<dbReference type="PROSITE" id="PS51755">
    <property type="entry name" value="OMPR_PHOB"/>
    <property type="match status" value="1"/>
</dbReference>
<sequence>MRFALLGHTEIHTEIHTHTHTDTHTPVLGDLRRAILALLLLRANEFVSRDRLIDECWRDRSAKDPVNALHLHVAKLRTVLGTRLETRSSGYRLTVLPGELDVDVFGRLHRQGRELVALHRFERASEVLREADAVWRGPALADVADAPSVAGERARLTELRLGARELAVEADLALRRHAELVPELTLLVAENPLRERLSKQLMLALYRCGRQAEALAVYDSARRRLAESSGLDPLPGLRELHKAVLRQDGALTGGLVSTWA</sequence>
<dbReference type="Gene3D" id="1.10.10.10">
    <property type="entry name" value="Winged helix-like DNA-binding domain superfamily/Winged helix DNA-binding domain"/>
    <property type="match status" value="1"/>
</dbReference>
<evidence type="ECO:0000256" key="3">
    <source>
        <dbReference type="ARBA" id="ARBA00023125"/>
    </source>
</evidence>
<evidence type="ECO:0000256" key="1">
    <source>
        <dbReference type="ARBA" id="ARBA00005820"/>
    </source>
</evidence>
<reference evidence="7 8" key="1">
    <citation type="submission" date="2018-03" db="EMBL/GenBank/DDBJ databases">
        <title>Genomic Encyclopedia of Archaeal and Bacterial Type Strains, Phase II (KMG-II): from individual species to whole genera.</title>
        <authorList>
            <person name="Goeker M."/>
        </authorList>
    </citation>
    <scope>NUCLEOTIDE SEQUENCE [LARGE SCALE GENOMIC DNA]</scope>
    <source>
        <strain evidence="7 8">DSM 44720</strain>
    </source>
</reference>
<keyword evidence="8" id="KW-1185">Reference proteome</keyword>
<dbReference type="InterPro" id="IPR011990">
    <property type="entry name" value="TPR-like_helical_dom_sf"/>
</dbReference>
<dbReference type="SUPFAM" id="SSF48452">
    <property type="entry name" value="TPR-like"/>
    <property type="match status" value="1"/>
</dbReference>
<evidence type="ECO:0000259" key="6">
    <source>
        <dbReference type="PROSITE" id="PS51755"/>
    </source>
</evidence>
<proteinExistence type="inferred from homology"/>
<comment type="similarity">
    <text evidence="1">Belongs to the AfsR/DnrI/RedD regulatory family.</text>
</comment>
<dbReference type="InterPro" id="IPR001867">
    <property type="entry name" value="OmpR/PhoB-type_DNA-bd"/>
</dbReference>
<evidence type="ECO:0000313" key="7">
    <source>
        <dbReference type="EMBL" id="PRY35184.1"/>
    </source>
</evidence>
<dbReference type="GO" id="GO:0003677">
    <property type="term" value="F:DNA binding"/>
    <property type="evidence" value="ECO:0007669"/>
    <property type="project" value="UniProtKB-UniRule"/>
</dbReference>
<accession>A0A2T0SP41</accession>
<feature type="domain" description="OmpR/PhoB-type" evidence="6">
    <location>
        <begin position="1"/>
        <end position="95"/>
    </location>
</feature>
<keyword evidence="4" id="KW-0804">Transcription</keyword>
<dbReference type="InterPro" id="IPR051677">
    <property type="entry name" value="AfsR-DnrI-RedD_regulator"/>
</dbReference>
<dbReference type="SMART" id="SM01043">
    <property type="entry name" value="BTAD"/>
    <property type="match status" value="1"/>
</dbReference>
<gene>
    <name evidence="7" type="ORF">CLV43_114102</name>
</gene>
<dbReference type="GO" id="GO:0006355">
    <property type="term" value="P:regulation of DNA-templated transcription"/>
    <property type="evidence" value="ECO:0007669"/>
    <property type="project" value="InterPro"/>
</dbReference>
<dbReference type="Proteomes" id="UP000239494">
    <property type="component" value="Unassembled WGS sequence"/>
</dbReference>
<dbReference type="SMART" id="SM00862">
    <property type="entry name" value="Trans_reg_C"/>
    <property type="match status" value="1"/>
</dbReference>
<evidence type="ECO:0000256" key="4">
    <source>
        <dbReference type="ARBA" id="ARBA00023163"/>
    </source>
</evidence>
<dbReference type="PANTHER" id="PTHR35807">
    <property type="entry name" value="TRANSCRIPTIONAL REGULATOR REDD-RELATED"/>
    <property type="match status" value="1"/>
</dbReference>
<evidence type="ECO:0000256" key="2">
    <source>
        <dbReference type="ARBA" id="ARBA00023015"/>
    </source>
</evidence>
<dbReference type="Pfam" id="PF00486">
    <property type="entry name" value="Trans_reg_C"/>
    <property type="match status" value="1"/>
</dbReference>
<dbReference type="Gene3D" id="1.25.40.10">
    <property type="entry name" value="Tetratricopeptide repeat domain"/>
    <property type="match status" value="1"/>
</dbReference>
<dbReference type="SUPFAM" id="SSF46894">
    <property type="entry name" value="C-terminal effector domain of the bipartite response regulators"/>
    <property type="match status" value="1"/>
</dbReference>
<dbReference type="OrthoDB" id="4336084at2"/>
<dbReference type="InterPro" id="IPR016032">
    <property type="entry name" value="Sig_transdc_resp-reg_C-effctor"/>
</dbReference>
<dbReference type="InterPro" id="IPR036388">
    <property type="entry name" value="WH-like_DNA-bd_sf"/>
</dbReference>
<dbReference type="InterPro" id="IPR005158">
    <property type="entry name" value="BTAD"/>
</dbReference>
<dbReference type="EMBL" id="PVTF01000014">
    <property type="protein sequence ID" value="PRY35184.1"/>
    <property type="molecule type" value="Genomic_DNA"/>
</dbReference>
<dbReference type="AlphaFoldDB" id="A0A2T0SP41"/>
<dbReference type="PANTHER" id="PTHR35807:SF1">
    <property type="entry name" value="TRANSCRIPTIONAL REGULATOR REDD"/>
    <property type="match status" value="1"/>
</dbReference>
<protein>
    <submittedName>
        <fullName evidence="7">DNA-binding SARP family transcriptional activator</fullName>
    </submittedName>
</protein>
<comment type="caution">
    <text evidence="7">The sequence shown here is derived from an EMBL/GenBank/DDBJ whole genome shotgun (WGS) entry which is preliminary data.</text>
</comment>
<evidence type="ECO:0000256" key="5">
    <source>
        <dbReference type="PROSITE-ProRule" id="PRU01091"/>
    </source>
</evidence>
<feature type="DNA-binding region" description="OmpR/PhoB-type" evidence="5">
    <location>
        <begin position="1"/>
        <end position="95"/>
    </location>
</feature>
<keyword evidence="3 5" id="KW-0238">DNA-binding</keyword>
<organism evidence="7 8">
    <name type="scientific">Umezawaea tangerina</name>
    <dbReference type="NCBI Taxonomy" id="84725"/>
    <lineage>
        <taxon>Bacteria</taxon>
        <taxon>Bacillati</taxon>
        <taxon>Actinomycetota</taxon>
        <taxon>Actinomycetes</taxon>
        <taxon>Pseudonocardiales</taxon>
        <taxon>Pseudonocardiaceae</taxon>
        <taxon>Umezawaea</taxon>
    </lineage>
</organism>
<dbReference type="Pfam" id="PF03704">
    <property type="entry name" value="BTAD"/>
    <property type="match status" value="1"/>
</dbReference>
<name>A0A2T0SP41_9PSEU</name>
<dbReference type="GO" id="GO:0000160">
    <property type="term" value="P:phosphorelay signal transduction system"/>
    <property type="evidence" value="ECO:0007669"/>
    <property type="project" value="InterPro"/>
</dbReference>
<evidence type="ECO:0000313" key="8">
    <source>
        <dbReference type="Proteomes" id="UP000239494"/>
    </source>
</evidence>
<dbReference type="CDD" id="cd15831">
    <property type="entry name" value="BTAD"/>
    <property type="match status" value="1"/>
</dbReference>
<keyword evidence="2" id="KW-0805">Transcription regulation</keyword>